<dbReference type="Proteomes" id="UP001236748">
    <property type="component" value="Chromosome"/>
</dbReference>
<dbReference type="Gene3D" id="2.40.50.140">
    <property type="entry name" value="Nucleic acid-binding proteins"/>
    <property type="match status" value="1"/>
</dbReference>
<accession>A0ABY9FQA1</accession>
<dbReference type="InterPro" id="IPR012340">
    <property type="entry name" value="NA-bd_OB-fold"/>
</dbReference>
<dbReference type="PROSITE" id="PS00352">
    <property type="entry name" value="CSD_1"/>
    <property type="match status" value="1"/>
</dbReference>
<keyword evidence="5" id="KW-1185">Reference proteome</keyword>
<comment type="subcellular location">
    <subcellularLocation>
        <location evidence="2">Cytoplasm</location>
    </subcellularLocation>
</comment>
<dbReference type="InterPro" id="IPR002059">
    <property type="entry name" value="CSP_DNA-bd"/>
</dbReference>
<dbReference type="SMART" id="SM00357">
    <property type="entry name" value="CSP"/>
    <property type="match status" value="1"/>
</dbReference>
<dbReference type="InterPro" id="IPR052069">
    <property type="entry name" value="Ca-reg_mRNA-binding_domain"/>
</dbReference>
<sequence>MATGTIKFFSVDKGFGFITPSDGSREVFVHVTDLRGESVTAGQKVSYDVSTCEPENPTLLKAVNVKPI</sequence>
<reference evidence="4 5" key="1">
    <citation type="submission" date="2023-02" db="EMBL/GenBank/DDBJ databases">
        <title>Evolution of Hrp T3SS in non-pathogenic Pseudomonas fluorescens.</title>
        <authorList>
            <person name="Liao K."/>
            <person name="Wei H."/>
            <person name="Gu Y."/>
        </authorList>
    </citation>
    <scope>NUCLEOTIDE SEQUENCE [LARGE SCALE GENOMIC DNA]</scope>
    <source>
        <strain evidence="4 5">FP2043</strain>
    </source>
</reference>
<evidence type="ECO:0000313" key="5">
    <source>
        <dbReference type="Proteomes" id="UP001236748"/>
    </source>
</evidence>
<dbReference type="InterPro" id="IPR011129">
    <property type="entry name" value="CSD"/>
</dbReference>
<evidence type="ECO:0000256" key="2">
    <source>
        <dbReference type="RuleBase" id="RU000408"/>
    </source>
</evidence>
<evidence type="ECO:0000259" key="3">
    <source>
        <dbReference type="PROSITE" id="PS51857"/>
    </source>
</evidence>
<dbReference type="SUPFAM" id="SSF50249">
    <property type="entry name" value="Nucleic acid-binding proteins"/>
    <property type="match status" value="1"/>
</dbReference>
<dbReference type="PANTHER" id="PTHR12962:SF1">
    <property type="entry name" value="COLD SHOCK DOMAIN-CONTAINING PROTEIN CG9705"/>
    <property type="match status" value="1"/>
</dbReference>
<dbReference type="CDD" id="cd04458">
    <property type="entry name" value="CSP_CDS"/>
    <property type="match status" value="1"/>
</dbReference>
<dbReference type="PANTHER" id="PTHR12962">
    <property type="entry name" value="CALCIUM-REGULATED HEAT STABLE PROTEIN CRHSP-24-RELATED"/>
    <property type="match status" value="1"/>
</dbReference>
<dbReference type="InterPro" id="IPR019844">
    <property type="entry name" value="CSD_CS"/>
</dbReference>
<feature type="domain" description="CSD" evidence="3">
    <location>
        <begin position="1"/>
        <end position="67"/>
    </location>
</feature>
<organism evidence="4 5">
    <name type="scientific">Pseudomonas lurida</name>
    <dbReference type="NCBI Taxonomy" id="244566"/>
    <lineage>
        <taxon>Bacteria</taxon>
        <taxon>Pseudomonadati</taxon>
        <taxon>Pseudomonadota</taxon>
        <taxon>Gammaproteobacteria</taxon>
        <taxon>Pseudomonadales</taxon>
        <taxon>Pseudomonadaceae</taxon>
        <taxon>Pseudomonas</taxon>
    </lineage>
</organism>
<keyword evidence="1" id="KW-0597">Phosphoprotein</keyword>
<gene>
    <name evidence="4" type="ORF">PSH67_22080</name>
</gene>
<dbReference type="GeneID" id="99723035"/>
<name>A0ABY9FQA1_9PSED</name>
<proteinExistence type="predicted"/>
<evidence type="ECO:0000256" key="1">
    <source>
        <dbReference type="ARBA" id="ARBA00022553"/>
    </source>
</evidence>
<evidence type="ECO:0000313" key="4">
    <source>
        <dbReference type="EMBL" id="WLH05503.1"/>
    </source>
</evidence>
<dbReference type="EMBL" id="CP117450">
    <property type="protein sequence ID" value="WLH05503.1"/>
    <property type="molecule type" value="Genomic_DNA"/>
</dbReference>
<protein>
    <submittedName>
        <fullName evidence="4">Cold shock domain-containing protein</fullName>
    </submittedName>
</protein>
<dbReference type="RefSeq" id="WP_081327143.1">
    <property type="nucleotide sequence ID" value="NZ_CP015639.1"/>
</dbReference>
<dbReference type="Pfam" id="PF00313">
    <property type="entry name" value="CSD"/>
    <property type="match status" value="1"/>
</dbReference>
<dbReference type="PROSITE" id="PS51857">
    <property type="entry name" value="CSD_2"/>
    <property type="match status" value="1"/>
</dbReference>